<proteinExistence type="predicted"/>
<evidence type="ECO:0000259" key="2">
    <source>
        <dbReference type="Pfam" id="PF05699"/>
    </source>
</evidence>
<feature type="region of interest" description="Disordered" evidence="1">
    <location>
        <begin position="329"/>
        <end position="358"/>
    </location>
</feature>
<dbReference type="EMBL" id="LR727842">
    <property type="protein sequence ID" value="VWO99711.1"/>
    <property type="molecule type" value="Genomic_DNA"/>
</dbReference>
<dbReference type="PANTHER" id="PTHR46169">
    <property type="entry name" value="DNA REPLICATION-RELATED ELEMENT FACTOR, ISOFORM A"/>
    <property type="match status" value="1"/>
</dbReference>
<accession>A0A5K1K1W0</accession>
<evidence type="ECO:0000313" key="3">
    <source>
        <dbReference type="EMBL" id="VWO99711.1"/>
    </source>
</evidence>
<dbReference type="PANTHER" id="PTHR46169:SF15">
    <property type="entry name" value="INNER CENTROMERE PROTEIN A-LIKE ISOFORM X1-RELATED"/>
    <property type="match status" value="1"/>
</dbReference>
<dbReference type="InterPro" id="IPR012337">
    <property type="entry name" value="RNaseH-like_sf"/>
</dbReference>
<name>A0A5K1K1W0_9APHY</name>
<dbReference type="Pfam" id="PF05699">
    <property type="entry name" value="Dimer_Tnp_hAT"/>
    <property type="match status" value="1"/>
</dbReference>
<dbReference type="GO" id="GO:0046983">
    <property type="term" value="F:protein dimerization activity"/>
    <property type="evidence" value="ECO:0007669"/>
    <property type="project" value="InterPro"/>
</dbReference>
<dbReference type="GO" id="GO:0005634">
    <property type="term" value="C:nucleus"/>
    <property type="evidence" value="ECO:0007669"/>
    <property type="project" value="TreeGrafter"/>
</dbReference>
<dbReference type="InterPro" id="IPR008906">
    <property type="entry name" value="HATC_C_dom"/>
</dbReference>
<sequence length="532" mass="59747">MIECHVNLTCDAWQALNVDGYFTVTGHWIEEPQPGVWEFHNTLLGFVWLNNAHNGVRLGQAMFKVGFAECLTQKTRKRYDPIEHHVRCLEHIINLATQALLAQHTKSKYYDPASLEDDLHIQHSAQQRDEVGLVCALCVKPDSVVINIQDAQTCKASMAGHVNKFVIAIRSAERDHDKRQKLLKIDLSNEEWARVDGLTQLLEYTDDAQQSFSADHAPSLHHALPALEALHMAWTCRANRRQFALFKDALDAGIATISEYYNKTDVSDIYTIAMLLDPSQKNTHLKKHWDSELYKAAMKRAEDIFRERYEEMHVSSSTQLQWLFQQLSDDDSDEDGDDAQASPLASGMRPSEAPTESDGEAWCREFNLYLDALDYLGERSIVEWWGINAARYPVWASLARDHLSIMASSVSSERAFSSAGITISKQRNQLKRDIVDALQSLKCAIREDLPFCKIPGSGAGTELAEEELMDNIECTDTSSVADKSESAAGGDCYDWLSSKIKEEAYETSKGVDEHLCSKSGAGLDSQAGDKMY</sequence>
<dbReference type="GO" id="GO:0006357">
    <property type="term" value="P:regulation of transcription by RNA polymerase II"/>
    <property type="evidence" value="ECO:0007669"/>
    <property type="project" value="TreeGrafter"/>
</dbReference>
<gene>
    <name evidence="3" type="primary">G2WS91</name>
</gene>
<dbReference type="SUPFAM" id="SSF53098">
    <property type="entry name" value="Ribonuclease H-like"/>
    <property type="match status" value="1"/>
</dbReference>
<feature type="domain" description="HAT C-terminal dimerisation" evidence="2">
    <location>
        <begin position="367"/>
        <end position="442"/>
    </location>
</feature>
<dbReference type="InterPro" id="IPR052717">
    <property type="entry name" value="Vacuolar_transposase_reg"/>
</dbReference>
<evidence type="ECO:0000256" key="1">
    <source>
        <dbReference type="SAM" id="MobiDB-lite"/>
    </source>
</evidence>
<dbReference type="AlphaFoldDB" id="A0A5K1K1W0"/>
<feature type="compositionally biased region" description="Acidic residues" evidence="1">
    <location>
        <begin position="329"/>
        <end position="338"/>
    </location>
</feature>
<organism evidence="3">
    <name type="scientific">Ganoderma boninense</name>
    <dbReference type="NCBI Taxonomy" id="34458"/>
    <lineage>
        <taxon>Eukaryota</taxon>
        <taxon>Fungi</taxon>
        <taxon>Dikarya</taxon>
        <taxon>Basidiomycota</taxon>
        <taxon>Agaricomycotina</taxon>
        <taxon>Agaricomycetes</taxon>
        <taxon>Polyporales</taxon>
        <taxon>Polyporaceae</taxon>
        <taxon>Ganoderma</taxon>
    </lineage>
</organism>
<protein>
    <recommendedName>
        <fullName evidence="2">HAT C-terminal dimerisation domain-containing protein</fullName>
    </recommendedName>
</protein>
<reference evidence="3" key="1">
    <citation type="submission" date="2019-10" db="EMBL/GenBank/DDBJ databases">
        <authorList>
            <person name="Nor Muhammad N."/>
        </authorList>
    </citation>
    <scope>NUCLEOTIDE SEQUENCE</scope>
</reference>